<dbReference type="PROSITE" id="PS51688">
    <property type="entry name" value="ICA"/>
    <property type="match status" value="1"/>
</dbReference>
<name>A0A6J5TD01_9CAUD</name>
<dbReference type="Pfam" id="PF13884">
    <property type="entry name" value="Peptidase_S74"/>
    <property type="match status" value="1"/>
</dbReference>
<organism evidence="4">
    <name type="scientific">uncultured Caudovirales phage</name>
    <dbReference type="NCBI Taxonomy" id="2100421"/>
    <lineage>
        <taxon>Viruses</taxon>
        <taxon>Duplodnaviria</taxon>
        <taxon>Heunggongvirae</taxon>
        <taxon>Uroviricota</taxon>
        <taxon>Caudoviricetes</taxon>
        <taxon>Peduoviridae</taxon>
        <taxon>Maltschvirus</taxon>
        <taxon>Maltschvirus maltsch</taxon>
    </lineage>
</organism>
<feature type="domain" description="Peptidase S74" evidence="3">
    <location>
        <begin position="1259"/>
        <end position="1355"/>
    </location>
</feature>
<evidence type="ECO:0000313" key="4">
    <source>
        <dbReference type="EMBL" id="CAB4241490.1"/>
    </source>
</evidence>
<dbReference type="InterPro" id="IPR030392">
    <property type="entry name" value="S74_ICA"/>
</dbReference>
<evidence type="ECO:0000256" key="2">
    <source>
        <dbReference type="ARBA" id="ARBA00022732"/>
    </source>
</evidence>
<dbReference type="EMBL" id="LR797824">
    <property type="protein sequence ID" value="CAB4241490.1"/>
    <property type="molecule type" value="Genomic_DNA"/>
</dbReference>
<keyword evidence="2" id="KW-1227">Viral tail protein</keyword>
<dbReference type="GO" id="GO:0098015">
    <property type="term" value="C:virus tail"/>
    <property type="evidence" value="ECO:0007669"/>
    <property type="project" value="UniProtKB-KW"/>
</dbReference>
<comment type="subcellular location">
    <subcellularLocation>
        <location evidence="1">Virion</location>
    </subcellularLocation>
</comment>
<evidence type="ECO:0000256" key="1">
    <source>
        <dbReference type="ARBA" id="ARBA00004328"/>
    </source>
</evidence>
<protein>
    <submittedName>
        <fullName evidence="4">Intramolecular chaperone auto-processing domain containing protein</fullName>
    </submittedName>
</protein>
<gene>
    <name evidence="4" type="ORF">UFOVP71_28</name>
</gene>
<sequence length="1366" mass="136046">MANQIILKRSSTAGKVPSTAQLALGEVAINTHDGRIFIKKDDGVASIVEIGGVTTVNSQTGDVVLSTSDVAEGTNQYFTTARARAALSAGNGISYNSGTGVITATQSISTTGTPSFAGLTLTGDATVRSIIPSLSNTYDIGSAAMPFRHIFVGPGSLYVNGTQVITNTSGTMTFSADPDQNMRITTAGQGLLQFGSSTTGVNIDGTMTIASGKRIVAGDGVAVNFGNNINMNGGKITGVTSPVSNSDVASKYYVDAQFAAVSTTTIQQGNSSVQVVDAGTGTVTVTVDGSTALTVTADGVVIAGNMTVNGTTTTVNSNAISLADNIITLNSDWTGPASQNAGVEINRGDDAKVALRWNEGSQKWTFTNNGSTYLPMVTGTDDLAEGTTNLFFTNGRARGALSASTASGVSYNSTSGLISLGSIPNSSLANNSITINGGSVQLGGSRTLSSDDISDVGATNKYFTNAQARAAVSAGTGVSYNSSTGVISSTVTQYTNAMASAAAPVQTVAGRTGAVTLAVADVSGAASTTYVDSSSATALASAKTYTDSAAFSSGATVLATAKSYADGLISSEVSARNAADASTLATAETFATNAVSTETARAQSAEAAAITTAEAFATAAVSAEVTARNTAIASNLVTAKAYADTTVATETARAQAAEATNAASITTETTRAQAAEATNATAIATEATTRATNDASTLASAKSYADSGIATEVNNRNTAIATSLATAKTYTDTSVAALVASAPAALDTLNELATALGNDASFATSTATALGNRLRVDVASQALSTTQKANAVTNLGLSTVASSGSYADLSNKPTIATATSGLTNDSGFITTAGARTAVSAGTGLSYNSTTGVITNTITQYTDAMAVSANASAVSGAISTAASDATSKVAAEATARDTAIATAKSQAISTAASDATSKVAAEATARDSAISTAIATEVTNRNSAITAAVALKDNTDEITEGTTNLYFTNARARGAVSAGTGLSYNSTTGVITNTITQYTDAMAKAAITAGTGITVTGGVVATTITQYTDALAVSANTSAIATAKSEAISAAASDATTKANAAQAAAIAAVTNGAGAAFDTLLEIQNAMATDAELASAIAAISNVPSATKLQTARTIQGVSFDGTAPITVVTAGTGISVVGTAVSSTITQYTDAMATTAAKAAITATGPVVATAGVISMPAATTSVAGYLTSADWNTFNGKQAALGFTPYNATNPSGYIVASSNTSGTHTGAVSTSLACSTGALTVTGAITSTGEITAYYSDVNLKKDIVEIQDPIAKVMSLRGVTFRPNQTALDLGITDKEEVGVIAQEVEAVLPQLVTPSAFAGFKTVKYDKLTALLLEAVKAQQLQIDALRAEISKLGGSATTEL</sequence>
<keyword evidence="2" id="KW-0946">Virion</keyword>
<evidence type="ECO:0000259" key="3">
    <source>
        <dbReference type="PROSITE" id="PS51688"/>
    </source>
</evidence>
<accession>A0A6J5TD01</accession>
<proteinExistence type="predicted"/>
<reference evidence="4" key="1">
    <citation type="submission" date="2020-05" db="EMBL/GenBank/DDBJ databases">
        <authorList>
            <person name="Chiriac C."/>
            <person name="Salcher M."/>
            <person name="Ghai R."/>
            <person name="Kavagutti S V."/>
        </authorList>
    </citation>
    <scope>NUCLEOTIDE SEQUENCE</scope>
</reference>